<feature type="compositionally biased region" description="Basic and acidic residues" evidence="1">
    <location>
        <begin position="12"/>
        <end position="24"/>
    </location>
</feature>
<feature type="compositionally biased region" description="Polar residues" evidence="1">
    <location>
        <begin position="1"/>
        <end position="11"/>
    </location>
</feature>
<evidence type="ECO:0000313" key="2">
    <source>
        <dbReference type="EMBL" id="PQA86339.1"/>
    </source>
</evidence>
<proteinExistence type="predicted"/>
<dbReference type="AlphaFoldDB" id="A0A2S7K1G1"/>
<comment type="caution">
    <text evidence="2">The sequence shown here is derived from an EMBL/GenBank/DDBJ whole genome shotgun (WGS) entry which is preliminary data.</text>
</comment>
<protein>
    <submittedName>
        <fullName evidence="2">Uncharacterized protein</fullName>
    </submittedName>
</protein>
<name>A0A2S7K1G1_9PROT</name>
<dbReference type="Proteomes" id="UP000239504">
    <property type="component" value="Unassembled WGS sequence"/>
</dbReference>
<accession>A0A2S7K1G1</accession>
<evidence type="ECO:0000256" key="1">
    <source>
        <dbReference type="SAM" id="MobiDB-lite"/>
    </source>
</evidence>
<keyword evidence="3" id="KW-1185">Reference proteome</keyword>
<evidence type="ECO:0000313" key="3">
    <source>
        <dbReference type="Proteomes" id="UP000239504"/>
    </source>
</evidence>
<dbReference type="EMBL" id="PJCH01000015">
    <property type="protein sequence ID" value="PQA86339.1"/>
    <property type="molecule type" value="Genomic_DNA"/>
</dbReference>
<sequence>MASSASASTPVHESHALDAGNDHHANHKTAQKFSGEHEAPCGTGDSDCQHCNAAQFYKTASVAELASPLPASAAFFVILHDDALASISRVGAVSFQVALRRRGPPGETPVSLKTKLLN</sequence>
<reference evidence="2 3" key="1">
    <citation type="submission" date="2017-12" db="EMBL/GenBank/DDBJ databases">
        <authorList>
            <person name="Hurst M.R.H."/>
        </authorList>
    </citation>
    <scope>NUCLEOTIDE SEQUENCE [LARGE SCALE GENOMIC DNA]</scope>
    <source>
        <strain evidence="2 3">SY-3-19</strain>
    </source>
</reference>
<feature type="region of interest" description="Disordered" evidence="1">
    <location>
        <begin position="1"/>
        <end position="44"/>
    </location>
</feature>
<gene>
    <name evidence="2" type="ORF">CW354_18540</name>
</gene>
<organism evidence="2 3">
    <name type="scientific">Hyphococcus luteus</name>
    <dbReference type="NCBI Taxonomy" id="2058213"/>
    <lineage>
        <taxon>Bacteria</taxon>
        <taxon>Pseudomonadati</taxon>
        <taxon>Pseudomonadota</taxon>
        <taxon>Alphaproteobacteria</taxon>
        <taxon>Parvularculales</taxon>
        <taxon>Parvularculaceae</taxon>
        <taxon>Hyphococcus</taxon>
    </lineage>
</organism>